<organism evidence="2 3">
    <name type="scientific">Prunus armeniaca</name>
    <name type="common">Apricot</name>
    <name type="synonym">Armeniaca vulgaris</name>
    <dbReference type="NCBI Taxonomy" id="36596"/>
    <lineage>
        <taxon>Eukaryota</taxon>
        <taxon>Viridiplantae</taxon>
        <taxon>Streptophyta</taxon>
        <taxon>Embryophyta</taxon>
        <taxon>Tracheophyta</taxon>
        <taxon>Spermatophyta</taxon>
        <taxon>Magnoliopsida</taxon>
        <taxon>eudicotyledons</taxon>
        <taxon>Gunneridae</taxon>
        <taxon>Pentapetalae</taxon>
        <taxon>rosids</taxon>
        <taxon>fabids</taxon>
        <taxon>Rosales</taxon>
        <taxon>Rosaceae</taxon>
        <taxon>Amygdaloideae</taxon>
        <taxon>Amygdaleae</taxon>
        <taxon>Prunus</taxon>
    </lineage>
</organism>
<dbReference type="Proteomes" id="UP000507222">
    <property type="component" value="Unassembled WGS sequence"/>
</dbReference>
<accession>A0A6J5UMI5</accession>
<reference evidence="2 3" key="1">
    <citation type="submission" date="2020-05" db="EMBL/GenBank/DDBJ databases">
        <authorList>
            <person name="Campoy J."/>
            <person name="Schneeberger K."/>
            <person name="Spophaly S."/>
        </authorList>
    </citation>
    <scope>NUCLEOTIDE SEQUENCE [LARGE SCALE GENOMIC DNA]</scope>
    <source>
        <strain evidence="2">PruArmRojPasFocal</strain>
    </source>
</reference>
<feature type="region of interest" description="Disordered" evidence="1">
    <location>
        <begin position="1"/>
        <end position="22"/>
    </location>
</feature>
<name>A0A6J5UMI5_PRUAR</name>
<dbReference type="EMBL" id="CAEKDK010000004">
    <property type="protein sequence ID" value="CAB4277182.1"/>
    <property type="molecule type" value="Genomic_DNA"/>
</dbReference>
<evidence type="ECO:0000313" key="2">
    <source>
        <dbReference type="EMBL" id="CAB4277182.1"/>
    </source>
</evidence>
<sequence length="74" mass="7832">MSNPKSSTCALPGMSISKPGPTAAHDAAILDNKKSLSGLEMHNILFLAEGAIDQLWILKLKLTSINNQAESQLG</sequence>
<dbReference type="AlphaFoldDB" id="A0A6J5UMI5"/>
<proteinExistence type="predicted"/>
<gene>
    <name evidence="2" type="ORF">CURHAP_LOCUS26709</name>
</gene>
<evidence type="ECO:0000313" key="3">
    <source>
        <dbReference type="Proteomes" id="UP000507222"/>
    </source>
</evidence>
<evidence type="ECO:0000256" key="1">
    <source>
        <dbReference type="SAM" id="MobiDB-lite"/>
    </source>
</evidence>
<protein>
    <submittedName>
        <fullName evidence="2">Uncharacterized protein</fullName>
    </submittedName>
</protein>